<keyword evidence="1" id="KW-1133">Transmembrane helix</keyword>
<dbReference type="EMBL" id="MF042360">
    <property type="protein sequence ID" value="ARV76870.1"/>
    <property type="molecule type" value="Genomic_DNA"/>
</dbReference>
<keyword evidence="1" id="KW-0812">Transmembrane</keyword>
<feature type="transmembrane region" description="Helical" evidence="1">
    <location>
        <begin position="12"/>
        <end position="32"/>
    </location>
</feature>
<protein>
    <submittedName>
        <fullName evidence="2">Uncharacterized protein</fullName>
    </submittedName>
</protein>
<dbReference type="Proteomes" id="UP000225448">
    <property type="component" value="Segment"/>
</dbReference>
<evidence type="ECO:0000313" key="2">
    <source>
        <dbReference type="EMBL" id="ARV76870.1"/>
    </source>
</evidence>
<keyword evidence="3" id="KW-1185">Reference proteome</keyword>
<evidence type="ECO:0000313" key="3">
    <source>
        <dbReference type="Proteomes" id="UP000225448"/>
    </source>
</evidence>
<sequence length="44" mass="5114">MFPDVPVSPWEIAIVASFIVPYVVFALWNILAMNSPEYKNRKIF</sequence>
<gene>
    <name evidence="2" type="ORF">PHABIO_239</name>
</gene>
<proteinExistence type="predicted"/>
<evidence type="ECO:0000256" key="1">
    <source>
        <dbReference type="SAM" id="Phobius"/>
    </source>
</evidence>
<organism evidence="2 3">
    <name type="scientific">Pseudomonas phage Phabio</name>
    <dbReference type="NCBI Taxonomy" id="2006668"/>
    <lineage>
        <taxon>Viruses</taxon>
        <taxon>Duplodnaviria</taxon>
        <taxon>Heunggongvirae</taxon>
        <taxon>Uroviricota</taxon>
        <taxon>Caudoviricetes</taxon>
        <taxon>Chimalliviridae</taxon>
        <taxon>Phabiovirus</taxon>
        <taxon>Phabiovirus phabio</taxon>
    </lineage>
</organism>
<accession>A0A1Y0SU61</accession>
<keyword evidence="1" id="KW-0472">Membrane</keyword>
<name>A0A1Y0SU61_9CAUD</name>
<reference evidence="2 3" key="1">
    <citation type="submission" date="2017-05" db="EMBL/GenBank/DDBJ databases">
        <authorList>
            <person name="Song R."/>
            <person name="Chenine A.L."/>
            <person name="Ruprecht R.M."/>
        </authorList>
    </citation>
    <scope>NUCLEOTIDE SEQUENCE [LARGE SCALE GENOMIC DNA]</scope>
</reference>